<dbReference type="OrthoDB" id="427262at2759"/>
<dbReference type="Proteomes" id="UP000186817">
    <property type="component" value="Unassembled WGS sequence"/>
</dbReference>
<gene>
    <name evidence="2" type="ORF">AK812_SmicGene32574</name>
</gene>
<keyword evidence="1" id="KW-0175">Coiled coil</keyword>
<comment type="caution">
    <text evidence="2">The sequence shown here is derived from an EMBL/GenBank/DDBJ whole genome shotgun (WGS) entry which is preliminary data.</text>
</comment>
<sequence length="441" mass="48555">MAEGDQVSHVAGVHNEWADDLSRGTTTSYESKPRLSLGLRSDDIAMHKIKLPGSGDVGCSLARKAELTQVSPGTVISSSTPTLLRFPRLEEQSCRHFVLDRKISMVGSGNRLSQLTSVPPGWPLETVLDAWAHLKCLGLDRSAAAKAAVTDRLEDLWFSEAEEAERWLTRTQTLYHLPPGRDIDQLFPAVYLHAMAELKKWDVRNFTSTGLVRCPSEGPSNCLCHEDCKELAYMLAPHNRSAREAGTGHNLDAADGELREVRIPWWNTMLHSRQFFEFALASMEPPAMHRAAEAEVQLQTELRAARSAVAQLMRRTESLLIEKRRLERRLAETWQEGRRLNGAPHVPVADEQSSVSEVSEASWTLVGDAMSGSAVTENSLSDRLAETTGPCCFVAGTMFKGETGALLRIEDVRQGSRILSADGSVVEVASPPTQNEAQGHP</sequence>
<evidence type="ECO:0000256" key="1">
    <source>
        <dbReference type="SAM" id="Coils"/>
    </source>
</evidence>
<keyword evidence="3" id="KW-1185">Reference proteome</keyword>
<proteinExistence type="predicted"/>
<organism evidence="2 3">
    <name type="scientific">Symbiodinium microadriaticum</name>
    <name type="common">Dinoflagellate</name>
    <name type="synonym">Zooxanthella microadriatica</name>
    <dbReference type="NCBI Taxonomy" id="2951"/>
    <lineage>
        <taxon>Eukaryota</taxon>
        <taxon>Sar</taxon>
        <taxon>Alveolata</taxon>
        <taxon>Dinophyceae</taxon>
        <taxon>Suessiales</taxon>
        <taxon>Symbiodiniaceae</taxon>
        <taxon>Symbiodinium</taxon>
    </lineage>
</organism>
<feature type="coiled-coil region" evidence="1">
    <location>
        <begin position="295"/>
        <end position="329"/>
    </location>
</feature>
<dbReference type="EMBL" id="LSRX01000921">
    <property type="protein sequence ID" value="OLP86337.1"/>
    <property type="molecule type" value="Genomic_DNA"/>
</dbReference>
<dbReference type="AlphaFoldDB" id="A0A1Q9CTX0"/>
<protein>
    <submittedName>
        <fullName evidence="2">Uncharacterized protein</fullName>
    </submittedName>
</protein>
<accession>A0A1Q9CTX0</accession>
<evidence type="ECO:0000313" key="3">
    <source>
        <dbReference type="Proteomes" id="UP000186817"/>
    </source>
</evidence>
<name>A0A1Q9CTX0_SYMMI</name>
<reference evidence="2 3" key="1">
    <citation type="submission" date="2016-02" db="EMBL/GenBank/DDBJ databases">
        <title>Genome analysis of coral dinoflagellate symbionts highlights evolutionary adaptations to a symbiotic lifestyle.</title>
        <authorList>
            <person name="Aranda M."/>
            <person name="Li Y."/>
            <person name="Liew Y.J."/>
            <person name="Baumgarten S."/>
            <person name="Simakov O."/>
            <person name="Wilson M."/>
            <person name="Piel J."/>
            <person name="Ashoor H."/>
            <person name="Bougouffa S."/>
            <person name="Bajic V.B."/>
            <person name="Ryu T."/>
            <person name="Ravasi T."/>
            <person name="Bayer T."/>
            <person name="Micklem G."/>
            <person name="Kim H."/>
            <person name="Bhak J."/>
            <person name="Lajeunesse T.C."/>
            <person name="Voolstra C.R."/>
        </authorList>
    </citation>
    <scope>NUCLEOTIDE SEQUENCE [LARGE SCALE GENOMIC DNA]</scope>
    <source>
        <strain evidence="2 3">CCMP2467</strain>
    </source>
</reference>
<evidence type="ECO:0000313" key="2">
    <source>
        <dbReference type="EMBL" id="OLP86337.1"/>
    </source>
</evidence>